<dbReference type="AlphaFoldDB" id="A0A0F9VHT4"/>
<evidence type="ECO:0000313" key="1">
    <source>
        <dbReference type="EMBL" id="KKO04681.1"/>
    </source>
</evidence>
<protein>
    <recommendedName>
        <fullName evidence="2">DUF4864 domain-containing protein</fullName>
    </recommendedName>
</protein>
<comment type="caution">
    <text evidence="1">The sequence shown here is derived from an EMBL/GenBank/DDBJ whole genome shotgun (WGS) entry which is preliminary data.</text>
</comment>
<proteinExistence type="predicted"/>
<sequence>MANRLIMLMAVVALTGIVLASPARAGDASDVRAAISGQLEAFRSDDGASAYSYAAPNIQAMFPSPQIFMGMVRSGYEPVYRSSNTVFGALQAEGTGFRQEVYLTDQKGQSWIASYTLERQVDGSMKITGCAIRKGDDLAA</sequence>
<gene>
    <name evidence="1" type="ORF">LCGC14_0085100</name>
</gene>
<dbReference type="EMBL" id="LAZR01000022">
    <property type="protein sequence ID" value="KKO04681.1"/>
    <property type="molecule type" value="Genomic_DNA"/>
</dbReference>
<accession>A0A0F9VHT4</accession>
<name>A0A0F9VHT4_9ZZZZ</name>
<organism evidence="1">
    <name type="scientific">marine sediment metagenome</name>
    <dbReference type="NCBI Taxonomy" id="412755"/>
    <lineage>
        <taxon>unclassified sequences</taxon>
        <taxon>metagenomes</taxon>
        <taxon>ecological metagenomes</taxon>
    </lineage>
</organism>
<dbReference type="InterPro" id="IPR032347">
    <property type="entry name" value="DUF4864"/>
</dbReference>
<evidence type="ECO:0008006" key="2">
    <source>
        <dbReference type="Google" id="ProtNLM"/>
    </source>
</evidence>
<reference evidence="1" key="1">
    <citation type="journal article" date="2015" name="Nature">
        <title>Complex archaea that bridge the gap between prokaryotes and eukaryotes.</title>
        <authorList>
            <person name="Spang A."/>
            <person name="Saw J.H."/>
            <person name="Jorgensen S.L."/>
            <person name="Zaremba-Niedzwiedzka K."/>
            <person name="Martijn J."/>
            <person name="Lind A.E."/>
            <person name="van Eijk R."/>
            <person name="Schleper C."/>
            <person name="Guy L."/>
            <person name="Ettema T.J."/>
        </authorList>
    </citation>
    <scope>NUCLEOTIDE SEQUENCE</scope>
</reference>
<dbReference type="Pfam" id="PF16156">
    <property type="entry name" value="DUF4864"/>
    <property type="match status" value="1"/>
</dbReference>